<dbReference type="Proteomes" id="UP000648663">
    <property type="component" value="Unassembled WGS sequence"/>
</dbReference>
<evidence type="ECO:0000313" key="10">
    <source>
        <dbReference type="Proteomes" id="UP000648663"/>
    </source>
</evidence>
<dbReference type="Pfam" id="PF00440">
    <property type="entry name" value="TetR_N"/>
    <property type="match status" value="1"/>
</dbReference>
<dbReference type="PANTHER" id="PTHR30055">
    <property type="entry name" value="HTH-TYPE TRANSCRIPTIONAL REGULATOR RUTR"/>
    <property type="match status" value="1"/>
</dbReference>
<dbReference type="GO" id="GO:0045892">
    <property type="term" value="P:negative regulation of DNA-templated transcription"/>
    <property type="evidence" value="ECO:0007669"/>
    <property type="project" value="UniProtKB-ARBA"/>
</dbReference>
<feature type="domain" description="HTH tetR-type" evidence="6">
    <location>
        <begin position="29"/>
        <end position="89"/>
    </location>
</feature>
<keyword evidence="10" id="KW-1185">Reference proteome</keyword>
<evidence type="ECO:0000256" key="1">
    <source>
        <dbReference type="ARBA" id="ARBA00023015"/>
    </source>
</evidence>
<reference evidence="10" key="2">
    <citation type="journal article" date="2019" name="Int. J. Syst. Evol. Microbiol.">
        <title>The Global Catalogue of Microorganisms (GCM) 10K type strain sequencing project: providing services to taxonomists for standard genome sequencing and annotation.</title>
        <authorList>
            <consortium name="The Broad Institute Genomics Platform"/>
            <consortium name="The Broad Institute Genome Sequencing Center for Infectious Disease"/>
            <person name="Wu L."/>
            <person name="Ma J."/>
        </authorList>
    </citation>
    <scope>NUCLEOTIDE SEQUENCE [LARGE SCALE GENOMIC DNA]</scope>
    <source>
        <strain evidence="10">CGMCC 4.5581</strain>
    </source>
</reference>
<dbReference type="InterPro" id="IPR001647">
    <property type="entry name" value="HTH_TetR"/>
</dbReference>
<keyword evidence="2 4" id="KW-0238">DNA-binding</keyword>
<dbReference type="Gene3D" id="1.10.357.10">
    <property type="entry name" value="Tetracycline Repressor, domain 2"/>
    <property type="match status" value="1"/>
</dbReference>
<evidence type="ECO:0000313" key="8">
    <source>
        <dbReference type="EMBL" id="NIH67771.1"/>
    </source>
</evidence>
<evidence type="ECO:0000256" key="2">
    <source>
        <dbReference type="ARBA" id="ARBA00023125"/>
    </source>
</evidence>
<evidence type="ECO:0000259" key="6">
    <source>
        <dbReference type="PROSITE" id="PS50977"/>
    </source>
</evidence>
<feature type="region of interest" description="Disordered" evidence="5">
    <location>
        <begin position="1"/>
        <end position="25"/>
    </location>
</feature>
<dbReference type="AlphaFoldDB" id="A0A846LKA1"/>
<dbReference type="InterPro" id="IPR050109">
    <property type="entry name" value="HTH-type_TetR-like_transc_reg"/>
</dbReference>
<dbReference type="Proteomes" id="UP000552836">
    <property type="component" value="Unassembled WGS sequence"/>
</dbReference>
<reference evidence="7" key="1">
    <citation type="journal article" date="2014" name="Int. J. Syst. Evol. Microbiol.">
        <title>Complete genome of a new Firmicutes species belonging to the dominant human colonic microbiota ('Ruminococcus bicirculans') reveals two chromosomes and a selective capacity to utilize plant glucans.</title>
        <authorList>
            <consortium name="NISC Comparative Sequencing Program"/>
            <person name="Wegmann U."/>
            <person name="Louis P."/>
            <person name="Goesmann A."/>
            <person name="Henrissat B."/>
            <person name="Duncan S.H."/>
            <person name="Flint H.J."/>
        </authorList>
    </citation>
    <scope>NUCLEOTIDE SEQUENCE</scope>
    <source>
        <strain evidence="7">CGMCC 4.5581</strain>
    </source>
</reference>
<keyword evidence="1" id="KW-0805">Transcription regulation</keyword>
<dbReference type="SUPFAM" id="SSF48498">
    <property type="entry name" value="Tetracyclin repressor-like, C-terminal domain"/>
    <property type="match status" value="1"/>
</dbReference>
<dbReference type="PRINTS" id="PR00455">
    <property type="entry name" value="HTHTETR"/>
</dbReference>
<evidence type="ECO:0000313" key="7">
    <source>
        <dbReference type="EMBL" id="GGL71421.1"/>
    </source>
</evidence>
<evidence type="ECO:0000256" key="5">
    <source>
        <dbReference type="SAM" id="MobiDB-lite"/>
    </source>
</evidence>
<dbReference type="EMBL" id="BMMI01000005">
    <property type="protein sequence ID" value="GGL71421.1"/>
    <property type="molecule type" value="Genomic_DNA"/>
</dbReference>
<dbReference type="GO" id="GO:0000976">
    <property type="term" value="F:transcription cis-regulatory region binding"/>
    <property type="evidence" value="ECO:0007669"/>
    <property type="project" value="TreeGrafter"/>
</dbReference>
<reference evidence="8 9" key="3">
    <citation type="submission" date="2020-02" db="EMBL/GenBank/DDBJ databases">
        <title>Sequencing the genomes of 1000 actinobacteria strains.</title>
        <authorList>
            <person name="Klenk H.-P."/>
        </authorList>
    </citation>
    <scope>NUCLEOTIDE SEQUENCE [LARGE SCALE GENOMIC DNA]</scope>
    <source>
        <strain evidence="8 9">DSM 45201</strain>
    </source>
</reference>
<dbReference type="InterPro" id="IPR036271">
    <property type="entry name" value="Tet_transcr_reg_TetR-rel_C_sf"/>
</dbReference>
<reference evidence="7" key="4">
    <citation type="submission" date="2024-05" db="EMBL/GenBank/DDBJ databases">
        <authorList>
            <person name="Sun Q."/>
            <person name="Zhou Y."/>
        </authorList>
    </citation>
    <scope>NUCLEOTIDE SEQUENCE</scope>
    <source>
        <strain evidence="7">CGMCC 4.5581</strain>
    </source>
</reference>
<dbReference type="PANTHER" id="PTHR30055:SF160">
    <property type="entry name" value="TRANSCRIPTIONAL REGULATORY PROTEIN (PROBABLY ASNC-FAMILY)-RELATED"/>
    <property type="match status" value="1"/>
</dbReference>
<evidence type="ECO:0000313" key="9">
    <source>
        <dbReference type="Proteomes" id="UP000552836"/>
    </source>
</evidence>
<protein>
    <submittedName>
        <fullName evidence="8">AcrR family transcriptional regulator</fullName>
    </submittedName>
    <submittedName>
        <fullName evidence="7">TetR family transcriptional regulator</fullName>
    </submittedName>
</protein>
<evidence type="ECO:0000256" key="3">
    <source>
        <dbReference type="ARBA" id="ARBA00023163"/>
    </source>
</evidence>
<name>A0A846LKA1_9ACTN</name>
<accession>A0A846LKA1</accession>
<proteinExistence type="predicted"/>
<gene>
    <name evidence="8" type="ORF">FB380_002217</name>
    <name evidence="7" type="ORF">GCM10011589_29690</name>
</gene>
<dbReference type="PROSITE" id="PS50977">
    <property type="entry name" value="HTH_TETR_2"/>
    <property type="match status" value="1"/>
</dbReference>
<evidence type="ECO:0000256" key="4">
    <source>
        <dbReference type="PROSITE-ProRule" id="PRU00335"/>
    </source>
</evidence>
<organism evidence="8 9">
    <name type="scientific">Modestobacter marinus</name>
    <dbReference type="NCBI Taxonomy" id="477641"/>
    <lineage>
        <taxon>Bacteria</taxon>
        <taxon>Bacillati</taxon>
        <taxon>Actinomycetota</taxon>
        <taxon>Actinomycetes</taxon>
        <taxon>Geodermatophilales</taxon>
        <taxon>Geodermatophilaceae</taxon>
        <taxon>Modestobacter</taxon>
    </lineage>
</organism>
<dbReference type="SUPFAM" id="SSF46689">
    <property type="entry name" value="Homeodomain-like"/>
    <property type="match status" value="1"/>
</dbReference>
<dbReference type="EMBL" id="JAAMPA010000001">
    <property type="protein sequence ID" value="NIH67771.1"/>
    <property type="molecule type" value="Genomic_DNA"/>
</dbReference>
<feature type="compositionally biased region" description="Pro residues" evidence="5">
    <location>
        <begin position="1"/>
        <end position="19"/>
    </location>
</feature>
<keyword evidence="3" id="KW-0804">Transcription</keyword>
<dbReference type="InterPro" id="IPR009057">
    <property type="entry name" value="Homeodomain-like_sf"/>
</dbReference>
<dbReference type="FunFam" id="1.10.10.60:FF:000141">
    <property type="entry name" value="TetR family transcriptional regulator"/>
    <property type="match status" value="1"/>
</dbReference>
<sequence length="221" mass="24166">MRPSRPAPAPPPPAAPRTPAPRTARLPRGARRLQLLRAAQDVFVAQGFHAAAMDDIADRAGVSKPVLYQHFPGKRELYLALLEQQVDELTDRVREAMAGTESNRERVDGAVGAYFDFVDADGEAFRLVFESDLRNDPDVRRIADRGARQCIEAIAEVIAMETGADPERALLLSAGMTGLAETSARWWLARKGTLSRDEAVSLASSLGWRGMSGFPLREDAD</sequence>
<comment type="caution">
    <text evidence="8">The sequence shown here is derived from an EMBL/GenBank/DDBJ whole genome shotgun (WGS) entry which is preliminary data.</text>
</comment>
<dbReference type="GO" id="GO:0003700">
    <property type="term" value="F:DNA-binding transcription factor activity"/>
    <property type="evidence" value="ECO:0007669"/>
    <property type="project" value="TreeGrafter"/>
</dbReference>
<dbReference type="RefSeq" id="WP_229682113.1">
    <property type="nucleotide sequence ID" value="NZ_BAABJU010000012.1"/>
</dbReference>
<feature type="DNA-binding region" description="H-T-H motif" evidence="4">
    <location>
        <begin position="52"/>
        <end position="71"/>
    </location>
</feature>